<accession>A0A6J7NES2</accession>
<sequence length="67" mass="6829">MIGGFAAGLGAQVTLTPFAVSADVTALGGWGMEKDVADAGALSTPADNAMPKVRTRMGERNECIFGQ</sequence>
<proteinExistence type="predicted"/>
<evidence type="ECO:0000313" key="1">
    <source>
        <dbReference type="EMBL" id="CAB4991771.1"/>
    </source>
</evidence>
<dbReference type="AlphaFoldDB" id="A0A6J7NES2"/>
<organism evidence="1">
    <name type="scientific">freshwater metagenome</name>
    <dbReference type="NCBI Taxonomy" id="449393"/>
    <lineage>
        <taxon>unclassified sequences</taxon>
        <taxon>metagenomes</taxon>
        <taxon>ecological metagenomes</taxon>
    </lineage>
</organism>
<gene>
    <name evidence="1" type="ORF">UFOPK3957_01043</name>
</gene>
<protein>
    <submittedName>
        <fullName evidence="1">Unannotated protein</fullName>
    </submittedName>
</protein>
<dbReference type="EMBL" id="CAFBOM010000169">
    <property type="protein sequence ID" value="CAB4991771.1"/>
    <property type="molecule type" value="Genomic_DNA"/>
</dbReference>
<name>A0A6J7NES2_9ZZZZ</name>
<reference evidence="1" key="1">
    <citation type="submission" date="2020-05" db="EMBL/GenBank/DDBJ databases">
        <authorList>
            <person name="Chiriac C."/>
            <person name="Salcher M."/>
            <person name="Ghai R."/>
            <person name="Kavagutti S V."/>
        </authorList>
    </citation>
    <scope>NUCLEOTIDE SEQUENCE</scope>
</reference>